<dbReference type="InterPro" id="IPR036628">
    <property type="entry name" value="Clp_N_dom_sf"/>
</dbReference>
<gene>
    <name evidence="1" type="ORF">Q8791_22695</name>
</gene>
<dbReference type="Proteomes" id="UP001356095">
    <property type="component" value="Unassembled WGS sequence"/>
</dbReference>
<dbReference type="SUPFAM" id="SSF81923">
    <property type="entry name" value="Double Clp-N motif"/>
    <property type="match status" value="1"/>
</dbReference>
<keyword evidence="1" id="KW-0378">Hydrolase</keyword>
<organism evidence="1 2">
    <name type="scientific">Nocardiopsis codii</name>
    <dbReference type="NCBI Taxonomy" id="3065942"/>
    <lineage>
        <taxon>Bacteria</taxon>
        <taxon>Bacillati</taxon>
        <taxon>Actinomycetota</taxon>
        <taxon>Actinomycetes</taxon>
        <taxon>Streptosporangiales</taxon>
        <taxon>Nocardiopsidaceae</taxon>
        <taxon>Nocardiopsis</taxon>
    </lineage>
</organism>
<protein>
    <submittedName>
        <fullName evidence="1">Clp protease N-terminal domain-containing protein</fullName>
    </submittedName>
</protein>
<name>A0ABU7KCR7_9ACTN</name>
<evidence type="ECO:0000313" key="2">
    <source>
        <dbReference type="Proteomes" id="UP001356095"/>
    </source>
</evidence>
<dbReference type="GO" id="GO:0008233">
    <property type="term" value="F:peptidase activity"/>
    <property type="evidence" value="ECO:0007669"/>
    <property type="project" value="UniProtKB-KW"/>
</dbReference>
<dbReference type="EMBL" id="JAUZMY010000025">
    <property type="protein sequence ID" value="MEE2040030.1"/>
    <property type="molecule type" value="Genomic_DNA"/>
</dbReference>
<dbReference type="Gene3D" id="1.10.1780.10">
    <property type="entry name" value="Clp, N-terminal domain"/>
    <property type="match status" value="1"/>
</dbReference>
<reference evidence="1 2" key="1">
    <citation type="submission" date="2023-08" db="EMBL/GenBank/DDBJ databases">
        <authorList>
            <person name="Girao M."/>
            <person name="Carvalho M.F."/>
        </authorList>
    </citation>
    <scope>NUCLEOTIDE SEQUENCE [LARGE SCALE GENOMIC DNA]</scope>
    <source>
        <strain evidence="1 2">CT-R113</strain>
    </source>
</reference>
<keyword evidence="2" id="KW-1185">Reference proteome</keyword>
<accession>A0ABU7KCR7</accession>
<evidence type="ECO:0000313" key="1">
    <source>
        <dbReference type="EMBL" id="MEE2040030.1"/>
    </source>
</evidence>
<dbReference type="RefSeq" id="WP_330093795.1">
    <property type="nucleotide sequence ID" value="NZ_JAUZMY010000025.1"/>
</dbReference>
<sequence length="156" mass="16388">MSTTPRPPGRRAGMGRVYLDANTEALRRGDRKVGTEHVVLALLLDSRSATAEALGVRLGDAREALEGLDRDALAAIGVHAVPAGPVLPGRERDRLPLTPAAKAVFTGLGKEAGRERIGAGHLLRSLLSRTRPDPAAVLLDALGVDRAAVRSRLGRG</sequence>
<dbReference type="GO" id="GO:0006508">
    <property type="term" value="P:proteolysis"/>
    <property type="evidence" value="ECO:0007669"/>
    <property type="project" value="UniProtKB-KW"/>
</dbReference>
<comment type="caution">
    <text evidence="1">The sequence shown here is derived from an EMBL/GenBank/DDBJ whole genome shotgun (WGS) entry which is preliminary data.</text>
</comment>
<keyword evidence="1" id="KW-0645">Protease</keyword>
<proteinExistence type="predicted"/>